<organism evidence="14 15">
    <name type="scientific">Candidatus Komeilibacteria bacterium CG_4_10_14_0_2_um_filter_37_10</name>
    <dbReference type="NCBI Taxonomy" id="1974470"/>
    <lineage>
        <taxon>Bacteria</taxon>
        <taxon>Candidatus Komeiliibacteriota</taxon>
    </lineage>
</organism>
<dbReference type="SUPFAM" id="SSF46589">
    <property type="entry name" value="tRNA-binding arm"/>
    <property type="match status" value="1"/>
</dbReference>
<feature type="binding site" evidence="8">
    <location>
        <position position="732"/>
    </location>
    <ligand>
        <name>ATP</name>
        <dbReference type="ChEBI" id="CHEBI:30616"/>
    </ligand>
</feature>
<comment type="similarity">
    <text evidence="8">Belongs to the class-I aminoacyl-tRNA synthetase family. ValS type 1 subfamily.</text>
</comment>
<dbReference type="GO" id="GO:0005829">
    <property type="term" value="C:cytosol"/>
    <property type="evidence" value="ECO:0007669"/>
    <property type="project" value="TreeGrafter"/>
</dbReference>
<dbReference type="Pfam" id="PF10458">
    <property type="entry name" value="Val_tRNA-synt_C"/>
    <property type="match status" value="1"/>
</dbReference>
<dbReference type="Gene3D" id="1.10.287.380">
    <property type="entry name" value="Valyl-tRNA synthetase, C-terminal domain"/>
    <property type="match status" value="1"/>
</dbReference>
<evidence type="ECO:0000256" key="6">
    <source>
        <dbReference type="ARBA" id="ARBA00023146"/>
    </source>
</evidence>
<keyword evidence="1 8" id="KW-0963">Cytoplasm</keyword>
<comment type="subcellular location">
    <subcellularLocation>
        <location evidence="8">Cytoplasm</location>
    </subcellularLocation>
</comment>
<dbReference type="PROSITE" id="PS00178">
    <property type="entry name" value="AA_TRNA_LIGASE_I"/>
    <property type="match status" value="1"/>
</dbReference>
<dbReference type="InterPro" id="IPR019499">
    <property type="entry name" value="Val-tRNA_synth_tRNA-bd"/>
</dbReference>
<comment type="domain">
    <text evidence="8">The C-terminal coiled-coil domain is crucial for aminoacylation activity.</text>
</comment>
<dbReference type="InterPro" id="IPR029033">
    <property type="entry name" value="His_PPase_superfam"/>
</dbReference>
<dbReference type="SUPFAM" id="SSF50677">
    <property type="entry name" value="ValRS/IleRS/LeuRS editing domain"/>
    <property type="match status" value="1"/>
</dbReference>
<feature type="domain" description="Valyl-tRNA synthetase tRNA-binding arm" evidence="13">
    <location>
        <begin position="999"/>
        <end position="1045"/>
    </location>
</feature>
<dbReference type="EC" id="6.1.1.9" evidence="8"/>
<dbReference type="GO" id="GO:0005524">
    <property type="term" value="F:ATP binding"/>
    <property type="evidence" value="ECO:0007669"/>
    <property type="project" value="UniProtKB-UniRule"/>
</dbReference>
<dbReference type="SUPFAM" id="SSF52374">
    <property type="entry name" value="Nucleotidylyl transferase"/>
    <property type="match status" value="1"/>
</dbReference>
<keyword evidence="6 8" id="KW-0030">Aminoacyl-tRNA synthetase</keyword>
<dbReference type="InterPro" id="IPR009008">
    <property type="entry name" value="Val/Leu/Ile-tRNA-synth_edit"/>
</dbReference>
<dbReference type="InterPro" id="IPR009080">
    <property type="entry name" value="tRNAsynth_Ia_anticodon-bd"/>
</dbReference>
<sequence>MEMPKNYSAGDYEQSIYQQWEESGFFNPDNLTWAKKPFSIVLPPPNATGILHLGHASMLAYQDVLIRYHRLLGEKTLWLPGTDHAAIATQNVVEKKIAQEENLTKEQLRRNAFLARVRNYVANSQNTIHKQLRAMGSSLDWSRERYTLDDGLSRVVTTAFKKMYDDGLICRGYRIVNWCPRCQSTLADDEVEYKIQKTHLYYLQYGPVVIATTRPETKIGDTGLAVNPHDQRYQHLIGQTLKFSLGDIELSVKCFADESVDPEFGTGAIGVTPAHSTIDYDWAQKYDLAIVKIIDERGNMTKEAGAYADLLVTEARKKFLLAIEQAGQLIKIENYENNLSVCYRCGTAIEPLPSEQWFVDVNKKIPKLKKSLKELSLAVVEKGLADDPNKKIVIIPENFTKVYLHWMTNLHDWCISRQIWWGHRIPIWYCLQCGKISADNEPRSKWFLVRHGETDMNKENRLYYQDNDIDMPLNEQGIMQAEECAQELKKQKIDLIITSHYLRAQQTAQVIARVTGAKIILEENFRERNTGNAQGMTSAEVKTKFPNFYEYADKSANQENYQEMEERMWESFSQHYAQHKDKNVVIVGHGGAFRSLIRKIKNIDPVDIRTKINLLSNSQPFQLDILQPCSGCHSHFFEQDPDTLDTWFSSALWSFSTLMNGEYHGSWQEWLKNSPDLQKYHPLNVMETGYDILFFWVARMILMTTYLINDIPFQTVYLHGLIRDKQGRKMSKSLGNGVDPIVMIEKYGADALRLAILVGATPGNDTRLYDEKIEGYRNFINKLWNISRYIFNNTKSINIIKQQPKPKTAADHWIINELNLLITAVSDDLNSYRFSLAIEKLYEFTWSKFADWYLEISKIEKNKEDILLYILQTLLKLWHPFAPFVTEVLWQKMSSELIMVEKWPVVSALTKIDQSFQQLQEIINKIRSAKAENKIDQVKIIDLYLAEQLDTTSLQIISQLGRVNIVQQALDNWLTLPLSNNLIKIAIDRDEAEQIHRSNINQLQNNISSQRAKLANEQFINNAPLEIIEEERKKLTEAEKKLAQIS</sequence>
<evidence type="ECO:0000313" key="14">
    <source>
        <dbReference type="EMBL" id="PIZ99066.1"/>
    </source>
</evidence>
<dbReference type="Proteomes" id="UP000230405">
    <property type="component" value="Unassembled WGS sequence"/>
</dbReference>
<dbReference type="Pfam" id="PF00300">
    <property type="entry name" value="His_Phos_1"/>
    <property type="match status" value="1"/>
</dbReference>
<gene>
    <name evidence="8" type="primary">valS</name>
    <name evidence="14" type="ORF">COX77_02625</name>
</gene>
<dbReference type="InterPro" id="IPR014729">
    <property type="entry name" value="Rossmann-like_a/b/a_fold"/>
</dbReference>
<evidence type="ECO:0000259" key="11">
    <source>
        <dbReference type="Pfam" id="PF00133"/>
    </source>
</evidence>
<dbReference type="InterPro" id="IPR001412">
    <property type="entry name" value="aa-tRNA-synth_I_CS"/>
</dbReference>
<dbReference type="InterPro" id="IPR013078">
    <property type="entry name" value="His_Pase_superF_clade-1"/>
</dbReference>
<feature type="active site" description="Tele-phosphohistidine intermediate" evidence="9">
    <location>
        <position position="451"/>
    </location>
</feature>
<name>A0A2M7VEW5_9BACT</name>
<feature type="domain" description="Methionyl/Valyl/Leucyl/Isoleucyl-tRNA synthetase anticodon-binding" evidence="12">
    <location>
        <begin position="811"/>
        <end position="937"/>
    </location>
</feature>
<dbReference type="SMART" id="SM00855">
    <property type="entry name" value="PGAM"/>
    <property type="match status" value="1"/>
</dbReference>
<dbReference type="FunFam" id="1.10.730.10:FF:000002">
    <property type="entry name" value="Leucine--tRNA ligase"/>
    <property type="match status" value="1"/>
</dbReference>
<comment type="caution">
    <text evidence="8">Lacks conserved residue(s) required for the propagation of feature annotation.</text>
</comment>
<dbReference type="SUPFAM" id="SSF47323">
    <property type="entry name" value="Anticodon-binding domain of a subclass of class I aminoacyl-tRNA synthetases"/>
    <property type="match status" value="1"/>
</dbReference>
<dbReference type="Pfam" id="PF08264">
    <property type="entry name" value="Anticodon_1"/>
    <property type="match status" value="1"/>
</dbReference>
<feature type="domain" description="Aminoacyl-tRNA synthetase class Ia" evidence="11">
    <location>
        <begin position="16"/>
        <end position="444"/>
    </location>
</feature>
<dbReference type="GO" id="GO:0002161">
    <property type="term" value="F:aminoacyl-tRNA deacylase activity"/>
    <property type="evidence" value="ECO:0007669"/>
    <property type="project" value="InterPro"/>
</dbReference>
<evidence type="ECO:0000256" key="2">
    <source>
        <dbReference type="ARBA" id="ARBA00022598"/>
    </source>
</evidence>
<dbReference type="Gene3D" id="1.10.730.10">
    <property type="entry name" value="Isoleucyl-tRNA Synthetase, Domain 1"/>
    <property type="match status" value="1"/>
</dbReference>
<evidence type="ECO:0000313" key="15">
    <source>
        <dbReference type="Proteomes" id="UP000230405"/>
    </source>
</evidence>
<dbReference type="GO" id="GO:0006438">
    <property type="term" value="P:valyl-tRNA aminoacylation"/>
    <property type="evidence" value="ECO:0007669"/>
    <property type="project" value="UniProtKB-UniRule"/>
</dbReference>
<keyword evidence="3 8" id="KW-0547">Nucleotide-binding</keyword>
<dbReference type="Gene3D" id="3.40.50.1240">
    <property type="entry name" value="Phosphoglycerate mutase-like"/>
    <property type="match status" value="1"/>
</dbReference>
<evidence type="ECO:0000256" key="9">
    <source>
        <dbReference type="PIRSR" id="PIRSR613078-1"/>
    </source>
</evidence>
<comment type="caution">
    <text evidence="14">The sequence shown here is derived from an EMBL/GenBank/DDBJ whole genome shotgun (WGS) entry which is preliminary data.</text>
</comment>
<dbReference type="PANTHER" id="PTHR11946">
    <property type="entry name" value="VALYL-TRNA SYNTHETASES"/>
    <property type="match status" value="1"/>
</dbReference>
<keyword evidence="8" id="KW-0175">Coiled coil</keyword>
<dbReference type="InterPro" id="IPR033705">
    <property type="entry name" value="Anticodon_Ia_Val"/>
</dbReference>
<feature type="domain" description="Aminoacyl-tRNA synthetase class Ia" evidence="11">
    <location>
        <begin position="631"/>
        <end position="767"/>
    </location>
</feature>
<dbReference type="Gene3D" id="2.170.220.10">
    <property type="match status" value="1"/>
</dbReference>
<dbReference type="InterPro" id="IPR037118">
    <property type="entry name" value="Val-tRNA_synth_C_sf"/>
</dbReference>
<dbReference type="SUPFAM" id="SSF53254">
    <property type="entry name" value="Phosphoglycerate mutase-like"/>
    <property type="match status" value="1"/>
</dbReference>
<dbReference type="InterPro" id="IPR002303">
    <property type="entry name" value="Valyl-tRNA_ligase"/>
</dbReference>
<dbReference type="InterPro" id="IPR010978">
    <property type="entry name" value="tRNA-bd_arm"/>
</dbReference>
<evidence type="ECO:0000256" key="10">
    <source>
        <dbReference type="PIRSR" id="PIRSR613078-2"/>
    </source>
</evidence>
<comment type="catalytic activity">
    <reaction evidence="7 8">
        <text>tRNA(Val) + L-valine + ATP = L-valyl-tRNA(Val) + AMP + diphosphate</text>
        <dbReference type="Rhea" id="RHEA:10704"/>
        <dbReference type="Rhea" id="RHEA-COMP:9672"/>
        <dbReference type="Rhea" id="RHEA-COMP:9708"/>
        <dbReference type="ChEBI" id="CHEBI:30616"/>
        <dbReference type="ChEBI" id="CHEBI:33019"/>
        <dbReference type="ChEBI" id="CHEBI:57762"/>
        <dbReference type="ChEBI" id="CHEBI:78442"/>
        <dbReference type="ChEBI" id="CHEBI:78537"/>
        <dbReference type="ChEBI" id="CHEBI:456215"/>
        <dbReference type="EC" id="6.1.1.9"/>
    </reaction>
</comment>
<dbReference type="Gene3D" id="3.90.740.10">
    <property type="entry name" value="Valyl/Leucyl/Isoleucyl-tRNA synthetase, editing domain"/>
    <property type="match status" value="1"/>
</dbReference>
<dbReference type="InterPro" id="IPR001345">
    <property type="entry name" value="PG/BPGM_mutase_AS"/>
</dbReference>
<dbReference type="CDD" id="cd07962">
    <property type="entry name" value="Anticodon_Ia_Val"/>
    <property type="match status" value="1"/>
</dbReference>
<feature type="binding site" evidence="10">
    <location>
        <position position="503"/>
    </location>
    <ligand>
        <name>substrate</name>
    </ligand>
</feature>
<comment type="domain">
    <text evidence="8">ValRS has two distinct active sites: one for aminoacylation and one for editing. The misactivated threonine is translocated from the active site to the editing site.</text>
</comment>
<evidence type="ECO:0000256" key="8">
    <source>
        <dbReference type="HAMAP-Rule" id="MF_02004"/>
    </source>
</evidence>
<dbReference type="HAMAP" id="MF_02004">
    <property type="entry name" value="Val_tRNA_synth_type1"/>
    <property type="match status" value="1"/>
</dbReference>
<dbReference type="PANTHER" id="PTHR11946:SF93">
    <property type="entry name" value="VALINE--TRNA LIGASE, CHLOROPLASTIC_MITOCHONDRIAL 2"/>
    <property type="match status" value="1"/>
</dbReference>
<evidence type="ECO:0000256" key="5">
    <source>
        <dbReference type="ARBA" id="ARBA00022917"/>
    </source>
</evidence>
<dbReference type="InterPro" id="IPR002300">
    <property type="entry name" value="aa-tRNA-synth_Ia"/>
</dbReference>
<dbReference type="InterPro" id="IPR013155">
    <property type="entry name" value="M/V/L/I-tRNA-synth_anticd-bd"/>
</dbReference>
<evidence type="ECO:0000256" key="3">
    <source>
        <dbReference type="ARBA" id="ARBA00022741"/>
    </source>
</evidence>
<dbReference type="GO" id="GO:0004832">
    <property type="term" value="F:valine-tRNA ligase activity"/>
    <property type="evidence" value="ECO:0007669"/>
    <property type="project" value="UniProtKB-UniRule"/>
</dbReference>
<dbReference type="Gene3D" id="3.40.50.620">
    <property type="entry name" value="HUPs"/>
    <property type="match status" value="2"/>
</dbReference>
<dbReference type="CDD" id="cd07067">
    <property type="entry name" value="HP_PGM_like"/>
    <property type="match status" value="1"/>
</dbReference>
<evidence type="ECO:0000259" key="13">
    <source>
        <dbReference type="Pfam" id="PF10458"/>
    </source>
</evidence>
<evidence type="ECO:0000256" key="4">
    <source>
        <dbReference type="ARBA" id="ARBA00022840"/>
    </source>
</evidence>
<reference evidence="15" key="1">
    <citation type="submission" date="2017-09" db="EMBL/GenBank/DDBJ databases">
        <title>Depth-based differentiation of microbial function through sediment-hosted aquifers and enrichment of novel symbionts in the deep terrestrial subsurface.</title>
        <authorList>
            <person name="Probst A.J."/>
            <person name="Ladd B."/>
            <person name="Jarett J.K."/>
            <person name="Geller-Mcgrath D.E."/>
            <person name="Sieber C.M.K."/>
            <person name="Emerson J.B."/>
            <person name="Anantharaman K."/>
            <person name="Thomas B.C."/>
            <person name="Malmstrom R."/>
            <person name="Stieglmeier M."/>
            <person name="Klingl A."/>
            <person name="Woyke T."/>
            <person name="Ryan C.M."/>
            <person name="Banfield J.F."/>
        </authorList>
    </citation>
    <scope>NUCLEOTIDE SEQUENCE [LARGE SCALE GENOMIC DNA]</scope>
</reference>
<comment type="function">
    <text evidence="8">Catalyzes the attachment of valine to tRNA(Val). As ValRS can inadvertently accommodate and process structurally similar amino acids such as threonine, to avoid such errors, it has a 'posttransfer' editing activity that hydrolyzes mischarged Thr-tRNA(Val) in a tRNA-dependent manner.</text>
</comment>
<proteinExistence type="inferred from homology"/>
<comment type="subunit">
    <text evidence="8">Monomer.</text>
</comment>
<keyword evidence="2 8" id="KW-0436">Ligase</keyword>
<protein>
    <recommendedName>
        <fullName evidence="8">Valine--tRNA ligase</fullName>
        <ecNumber evidence="8">6.1.1.9</ecNumber>
    </recommendedName>
    <alternativeName>
        <fullName evidence="8">Valyl-tRNA synthetase</fullName>
        <shortName evidence="8">ValRS</shortName>
    </alternativeName>
</protein>
<evidence type="ECO:0000259" key="12">
    <source>
        <dbReference type="Pfam" id="PF08264"/>
    </source>
</evidence>
<keyword evidence="4 8" id="KW-0067">ATP-binding</keyword>
<dbReference type="PRINTS" id="PR00986">
    <property type="entry name" value="TRNASYNTHVAL"/>
</dbReference>
<keyword evidence="5 8" id="KW-0648">Protein biosynthesis</keyword>
<dbReference type="AlphaFoldDB" id="A0A2M7VEW5"/>
<accession>A0A2M7VEW5</accession>
<dbReference type="PROSITE" id="PS00175">
    <property type="entry name" value="PG_MUTASE"/>
    <property type="match status" value="1"/>
</dbReference>
<feature type="active site" description="Proton donor/acceptor" evidence="9">
    <location>
        <position position="527"/>
    </location>
</feature>
<evidence type="ECO:0000256" key="1">
    <source>
        <dbReference type="ARBA" id="ARBA00022490"/>
    </source>
</evidence>
<dbReference type="EMBL" id="PFPO01000049">
    <property type="protein sequence ID" value="PIZ99066.1"/>
    <property type="molecule type" value="Genomic_DNA"/>
</dbReference>
<feature type="short sequence motif" description="'KMSKS' region" evidence="8">
    <location>
        <begin position="729"/>
        <end position="733"/>
    </location>
</feature>
<evidence type="ECO:0000256" key="7">
    <source>
        <dbReference type="ARBA" id="ARBA00047552"/>
    </source>
</evidence>
<feature type="binding site" evidence="10">
    <location>
        <begin position="450"/>
        <end position="457"/>
    </location>
    <ligand>
        <name>substrate</name>
    </ligand>
</feature>
<dbReference type="Pfam" id="PF00133">
    <property type="entry name" value="tRNA-synt_1"/>
    <property type="match status" value="2"/>
</dbReference>
<dbReference type="FunFam" id="3.40.50.620:FF:000020">
    <property type="entry name" value="Valine--tRNA ligase, mitochondrial"/>
    <property type="match status" value="1"/>
</dbReference>